<dbReference type="OrthoDB" id="6400575at2"/>
<dbReference type="Pfam" id="PF07383">
    <property type="entry name" value="DUF1496"/>
    <property type="match status" value="1"/>
</dbReference>
<dbReference type="EMBL" id="CP019706">
    <property type="protein sequence ID" value="ARJ43510.1"/>
    <property type="molecule type" value="Genomic_DNA"/>
</dbReference>
<dbReference type="AlphaFoldDB" id="A0A1W6B8V3"/>
<evidence type="ECO:0000313" key="3">
    <source>
        <dbReference type="Proteomes" id="UP000192900"/>
    </source>
</evidence>
<dbReference type="Proteomes" id="UP000192900">
    <property type="component" value="Chromosome"/>
</dbReference>
<organism evidence="2 3">
    <name type="scientific">Pantoea alhagi</name>
    <dbReference type="NCBI Taxonomy" id="1891675"/>
    <lineage>
        <taxon>Bacteria</taxon>
        <taxon>Pseudomonadati</taxon>
        <taxon>Pseudomonadota</taxon>
        <taxon>Gammaproteobacteria</taxon>
        <taxon>Enterobacterales</taxon>
        <taxon>Erwiniaceae</taxon>
        <taxon>Pantoea</taxon>
    </lineage>
</organism>
<dbReference type="KEGG" id="palh:B1H58_16670"/>
<dbReference type="InterPro" id="IPR009971">
    <property type="entry name" value="DUF1496"/>
</dbReference>
<accession>A0A1W6B8V3</accession>
<keyword evidence="3" id="KW-1185">Reference proteome</keyword>
<evidence type="ECO:0008006" key="4">
    <source>
        <dbReference type="Google" id="ProtNLM"/>
    </source>
</evidence>
<sequence>MKLAWGIMLALLLSTAAQAQRHDYHSGGNQQSDINSDVIVDMPPEVWTQGQNRSQNPPCLRCCIYENRSYTEGAVVKAEGVLLQCVRDEKSLGTNNLIWRIVK</sequence>
<gene>
    <name evidence="2" type="ORF">B1H58_16670</name>
</gene>
<proteinExistence type="predicted"/>
<keyword evidence="1" id="KW-0732">Signal</keyword>
<protein>
    <recommendedName>
        <fullName evidence="4">DUF1496 domain-containing protein</fullName>
    </recommendedName>
</protein>
<evidence type="ECO:0000256" key="1">
    <source>
        <dbReference type="SAM" id="SignalP"/>
    </source>
</evidence>
<dbReference type="RefSeq" id="WP_085071564.1">
    <property type="nucleotide sequence ID" value="NZ_CP019706.1"/>
</dbReference>
<feature type="signal peptide" evidence="1">
    <location>
        <begin position="1"/>
        <end position="19"/>
    </location>
</feature>
<feature type="chain" id="PRO_5013071668" description="DUF1496 domain-containing protein" evidence="1">
    <location>
        <begin position="20"/>
        <end position="103"/>
    </location>
</feature>
<reference evidence="2 3" key="1">
    <citation type="submission" date="2017-02" db="EMBL/GenBank/DDBJ databases">
        <title>Complete genome sequence of the drought resistance-promoting endophyte Pantoea alhagi LTYR-11Z.</title>
        <authorList>
            <person name="Zhang L."/>
        </authorList>
    </citation>
    <scope>NUCLEOTIDE SEQUENCE [LARGE SCALE GENOMIC DNA]</scope>
    <source>
        <strain evidence="2 3">LTYR-11Z</strain>
    </source>
</reference>
<dbReference type="STRING" id="1891675.B1H58_16670"/>
<name>A0A1W6B8V3_9GAMM</name>
<evidence type="ECO:0000313" key="2">
    <source>
        <dbReference type="EMBL" id="ARJ43510.1"/>
    </source>
</evidence>